<dbReference type="AlphaFoldDB" id="A0A8J3PVE4"/>
<evidence type="ECO:0000313" key="2">
    <source>
        <dbReference type="EMBL" id="GIG81789.1"/>
    </source>
</evidence>
<accession>A0A8J3PVE4</accession>
<evidence type="ECO:0000256" key="1">
    <source>
        <dbReference type="SAM" id="Phobius"/>
    </source>
</evidence>
<feature type="transmembrane region" description="Helical" evidence="1">
    <location>
        <begin position="54"/>
        <end position="74"/>
    </location>
</feature>
<dbReference type="Proteomes" id="UP000630097">
    <property type="component" value="Unassembled WGS sequence"/>
</dbReference>
<comment type="caution">
    <text evidence="2">The sequence shown here is derived from an EMBL/GenBank/DDBJ whole genome shotgun (WGS) entry which is preliminary data.</text>
</comment>
<proteinExistence type="predicted"/>
<sequence>MRAYMGNRIGLGIVGLVMAAAGVGVLAARADHLGARIIDLSFFVNNAWARPPAAATAILIALIVTRWLAVALGWGRCGSRSGSGTAMLGVALKGIEGIGRIQVRLVRDKRMRVLVSLLPRADLHEVIGRLEGEVIPRVRGAVDREDIPTLVRLHVRRR</sequence>
<keyword evidence="3" id="KW-1185">Reference proteome</keyword>
<dbReference type="EMBL" id="BONV01000025">
    <property type="protein sequence ID" value="GIG81789.1"/>
    <property type="molecule type" value="Genomic_DNA"/>
</dbReference>
<keyword evidence="1" id="KW-0812">Transmembrane</keyword>
<dbReference type="RefSeq" id="WP_203885155.1">
    <property type="nucleotide sequence ID" value="NZ_BAABHH010000008.1"/>
</dbReference>
<evidence type="ECO:0008006" key="4">
    <source>
        <dbReference type="Google" id="ProtNLM"/>
    </source>
</evidence>
<keyword evidence="1" id="KW-1133">Transmembrane helix</keyword>
<reference evidence="2 3" key="1">
    <citation type="submission" date="2021-01" db="EMBL/GenBank/DDBJ databases">
        <title>Whole genome shotgun sequence of Planotetraspora kaengkrachanensis NBRC 104272.</title>
        <authorList>
            <person name="Komaki H."/>
            <person name="Tamura T."/>
        </authorList>
    </citation>
    <scope>NUCLEOTIDE SEQUENCE [LARGE SCALE GENOMIC DNA]</scope>
    <source>
        <strain evidence="2 3">NBRC 104272</strain>
    </source>
</reference>
<name>A0A8J3PVE4_9ACTN</name>
<protein>
    <recommendedName>
        <fullName evidence="4">Alkaline shock response membrane anchor protein AmaP</fullName>
    </recommendedName>
</protein>
<organism evidence="2 3">
    <name type="scientific">Planotetraspora kaengkrachanensis</name>
    <dbReference type="NCBI Taxonomy" id="575193"/>
    <lineage>
        <taxon>Bacteria</taxon>
        <taxon>Bacillati</taxon>
        <taxon>Actinomycetota</taxon>
        <taxon>Actinomycetes</taxon>
        <taxon>Streptosporangiales</taxon>
        <taxon>Streptosporangiaceae</taxon>
        <taxon>Planotetraspora</taxon>
    </lineage>
</organism>
<evidence type="ECO:0000313" key="3">
    <source>
        <dbReference type="Proteomes" id="UP000630097"/>
    </source>
</evidence>
<keyword evidence="1" id="KW-0472">Membrane</keyword>
<gene>
    <name evidence="2" type="ORF">Pka01_49160</name>
</gene>